<evidence type="ECO:0000313" key="2">
    <source>
        <dbReference type="Proteomes" id="UP000479710"/>
    </source>
</evidence>
<evidence type="ECO:0000313" key="1">
    <source>
        <dbReference type="EMBL" id="KAF0897993.1"/>
    </source>
</evidence>
<dbReference type="Proteomes" id="UP000479710">
    <property type="component" value="Unassembled WGS sequence"/>
</dbReference>
<name>A0A6G1CEF0_9ORYZ</name>
<keyword evidence="2" id="KW-1185">Reference proteome</keyword>
<sequence>MVLQGPTIGGDNVLIVRSLQVRRILCSDGACDAHRFPSRDARWLGFHMSVTQESGSYLYANAILPAGLPARE</sequence>
<organism evidence="1 2">
    <name type="scientific">Oryza meyeriana var. granulata</name>
    <dbReference type="NCBI Taxonomy" id="110450"/>
    <lineage>
        <taxon>Eukaryota</taxon>
        <taxon>Viridiplantae</taxon>
        <taxon>Streptophyta</taxon>
        <taxon>Embryophyta</taxon>
        <taxon>Tracheophyta</taxon>
        <taxon>Spermatophyta</taxon>
        <taxon>Magnoliopsida</taxon>
        <taxon>Liliopsida</taxon>
        <taxon>Poales</taxon>
        <taxon>Poaceae</taxon>
        <taxon>BOP clade</taxon>
        <taxon>Oryzoideae</taxon>
        <taxon>Oryzeae</taxon>
        <taxon>Oryzinae</taxon>
        <taxon>Oryza</taxon>
        <taxon>Oryza meyeriana</taxon>
    </lineage>
</organism>
<dbReference type="EMBL" id="SPHZ02000009">
    <property type="protein sequence ID" value="KAF0897993.1"/>
    <property type="molecule type" value="Genomic_DNA"/>
</dbReference>
<reference evidence="1 2" key="1">
    <citation type="submission" date="2019-11" db="EMBL/GenBank/DDBJ databases">
        <title>Whole genome sequence of Oryza granulata.</title>
        <authorList>
            <person name="Li W."/>
        </authorList>
    </citation>
    <scope>NUCLEOTIDE SEQUENCE [LARGE SCALE GENOMIC DNA]</scope>
    <source>
        <strain evidence="2">cv. Menghai</strain>
        <tissue evidence="1">Leaf</tissue>
    </source>
</reference>
<protein>
    <submittedName>
        <fullName evidence="1">Uncharacterized protein</fullName>
    </submittedName>
</protein>
<proteinExistence type="predicted"/>
<accession>A0A6G1CEF0</accession>
<dbReference type="AlphaFoldDB" id="A0A6G1CEF0"/>
<gene>
    <name evidence="1" type="ORF">E2562_001681</name>
</gene>
<comment type="caution">
    <text evidence="1">The sequence shown here is derived from an EMBL/GenBank/DDBJ whole genome shotgun (WGS) entry which is preliminary data.</text>
</comment>